<dbReference type="InterPro" id="IPR040521">
    <property type="entry name" value="KDZ"/>
</dbReference>
<proteinExistence type="predicted"/>
<dbReference type="STRING" id="914234.M2QWA2"/>
<sequence length="142" mass="15515">LDACFKLKLKARGITDPDLGTGWAYFIDEPGYQAYLSSCQDLKEISPCSSEFNVIKQAYSKGSNSGLSVTGVVGVKCARHAFILPNGIADLQRGERYCNVDFALLSALQAVTALQLKHLDLSYDIACSWFTNFFKCSAQMPG</sequence>
<dbReference type="Pfam" id="PF18758">
    <property type="entry name" value="KDZ"/>
    <property type="match status" value="1"/>
</dbReference>
<name>M2QWA2_CERS8</name>
<dbReference type="AlphaFoldDB" id="M2QWA2"/>
<organism evidence="1 2">
    <name type="scientific">Ceriporiopsis subvermispora (strain B)</name>
    <name type="common">White-rot fungus</name>
    <name type="synonym">Gelatoporia subvermispora</name>
    <dbReference type="NCBI Taxonomy" id="914234"/>
    <lineage>
        <taxon>Eukaryota</taxon>
        <taxon>Fungi</taxon>
        <taxon>Dikarya</taxon>
        <taxon>Basidiomycota</taxon>
        <taxon>Agaricomycotina</taxon>
        <taxon>Agaricomycetes</taxon>
        <taxon>Polyporales</taxon>
        <taxon>Gelatoporiaceae</taxon>
        <taxon>Gelatoporia</taxon>
    </lineage>
</organism>
<evidence type="ECO:0000313" key="1">
    <source>
        <dbReference type="EMBL" id="EMD30796.1"/>
    </source>
</evidence>
<protein>
    <submittedName>
        <fullName evidence="1">Uncharacterized protein</fullName>
    </submittedName>
</protein>
<gene>
    <name evidence="1" type="ORF">CERSUDRAFT_60828</name>
</gene>
<dbReference type="EMBL" id="KB445843">
    <property type="protein sequence ID" value="EMD30796.1"/>
    <property type="molecule type" value="Genomic_DNA"/>
</dbReference>
<reference evidence="1 2" key="1">
    <citation type="journal article" date="2012" name="Proc. Natl. Acad. Sci. U.S.A.">
        <title>Comparative genomics of Ceriporiopsis subvermispora and Phanerochaete chrysosporium provide insight into selective ligninolysis.</title>
        <authorList>
            <person name="Fernandez-Fueyo E."/>
            <person name="Ruiz-Duenas F.J."/>
            <person name="Ferreira P."/>
            <person name="Floudas D."/>
            <person name="Hibbett D.S."/>
            <person name="Canessa P."/>
            <person name="Larrondo L.F."/>
            <person name="James T.Y."/>
            <person name="Seelenfreund D."/>
            <person name="Lobos S."/>
            <person name="Polanco R."/>
            <person name="Tello M."/>
            <person name="Honda Y."/>
            <person name="Watanabe T."/>
            <person name="Watanabe T."/>
            <person name="Ryu J.S."/>
            <person name="Kubicek C.P."/>
            <person name="Schmoll M."/>
            <person name="Gaskell J."/>
            <person name="Hammel K.E."/>
            <person name="St John F.J."/>
            <person name="Vanden Wymelenberg A."/>
            <person name="Sabat G."/>
            <person name="Splinter BonDurant S."/>
            <person name="Syed K."/>
            <person name="Yadav J.S."/>
            <person name="Doddapaneni H."/>
            <person name="Subramanian V."/>
            <person name="Lavin J.L."/>
            <person name="Oguiza J.A."/>
            <person name="Perez G."/>
            <person name="Pisabarro A.G."/>
            <person name="Ramirez L."/>
            <person name="Santoyo F."/>
            <person name="Master E."/>
            <person name="Coutinho P.M."/>
            <person name="Henrissat B."/>
            <person name="Lombard V."/>
            <person name="Magnuson J.K."/>
            <person name="Kuees U."/>
            <person name="Hori C."/>
            <person name="Igarashi K."/>
            <person name="Samejima M."/>
            <person name="Held B.W."/>
            <person name="Barry K.W."/>
            <person name="LaButti K.M."/>
            <person name="Lapidus A."/>
            <person name="Lindquist E.A."/>
            <person name="Lucas S.M."/>
            <person name="Riley R."/>
            <person name="Salamov A.A."/>
            <person name="Hoffmeister D."/>
            <person name="Schwenk D."/>
            <person name="Hadar Y."/>
            <person name="Yarden O."/>
            <person name="de Vries R.P."/>
            <person name="Wiebenga A."/>
            <person name="Stenlid J."/>
            <person name="Eastwood D."/>
            <person name="Grigoriev I.V."/>
            <person name="Berka R.M."/>
            <person name="Blanchette R.A."/>
            <person name="Kersten P."/>
            <person name="Martinez A.T."/>
            <person name="Vicuna R."/>
            <person name="Cullen D."/>
        </authorList>
    </citation>
    <scope>NUCLEOTIDE SEQUENCE [LARGE SCALE GENOMIC DNA]</scope>
    <source>
        <strain evidence="1 2">B</strain>
    </source>
</reference>
<feature type="non-terminal residue" evidence="1">
    <location>
        <position position="1"/>
    </location>
</feature>
<accession>M2QWA2</accession>
<evidence type="ECO:0000313" key="2">
    <source>
        <dbReference type="Proteomes" id="UP000016930"/>
    </source>
</evidence>
<dbReference type="Proteomes" id="UP000016930">
    <property type="component" value="Unassembled WGS sequence"/>
</dbReference>
<dbReference type="OrthoDB" id="2737640at2759"/>
<keyword evidence="2" id="KW-1185">Reference proteome</keyword>
<dbReference type="HOGENOM" id="CLU_003703_4_1_1"/>